<dbReference type="InterPro" id="IPR016181">
    <property type="entry name" value="Acyl_CoA_acyltransferase"/>
</dbReference>
<dbReference type="PANTHER" id="PTHR43877:SF5">
    <property type="entry name" value="BLL8307 PROTEIN"/>
    <property type="match status" value="1"/>
</dbReference>
<dbReference type="Proteomes" id="UP000274139">
    <property type="component" value="Unassembled WGS sequence"/>
</dbReference>
<name>A0A454JKN3_9NEIS</name>
<keyword evidence="1 4" id="KW-0808">Transferase</keyword>
<sequence>MQIIIDDLTDPRVHALLQEHLAGMYANSPAESVHALDLSGLKAAALTFWTAWEGEEVLGCGALKQLDPAHGEIKSMRTAAAHLRKGVAQRILAQILHTAQQRGYQRLSLETGSTAAFLPALALYESFGFSRCGPFAHYREDPFSIFMSLQIQAKPLSDTVLPQQKGHPA</sequence>
<dbReference type="EMBL" id="RFAR01000022">
    <property type="protein sequence ID" value="RMC99823.1"/>
    <property type="molecule type" value="Genomic_DNA"/>
</dbReference>
<evidence type="ECO:0000313" key="4">
    <source>
        <dbReference type="EMBL" id="RMC99823.1"/>
    </source>
</evidence>
<evidence type="ECO:0000256" key="2">
    <source>
        <dbReference type="ARBA" id="ARBA00023315"/>
    </source>
</evidence>
<gene>
    <name evidence="4" type="ORF">EAY64_06825</name>
</gene>
<dbReference type="Pfam" id="PF00583">
    <property type="entry name" value="Acetyltransf_1"/>
    <property type="match status" value="1"/>
</dbReference>
<dbReference type="PANTHER" id="PTHR43877">
    <property type="entry name" value="AMINOALKYLPHOSPHONATE N-ACETYLTRANSFERASE-RELATED-RELATED"/>
    <property type="match status" value="1"/>
</dbReference>
<dbReference type="InterPro" id="IPR000182">
    <property type="entry name" value="GNAT_dom"/>
</dbReference>
<dbReference type="OrthoDB" id="9803233at2"/>
<accession>A0A454JKN3</accession>
<keyword evidence="5" id="KW-1185">Reference proteome</keyword>
<dbReference type="InterPro" id="IPR050832">
    <property type="entry name" value="Bact_Acetyltransf"/>
</dbReference>
<keyword evidence="2" id="KW-0012">Acyltransferase</keyword>
<evidence type="ECO:0000313" key="5">
    <source>
        <dbReference type="Proteomes" id="UP000274139"/>
    </source>
</evidence>
<comment type="caution">
    <text evidence="4">The sequence shown here is derived from an EMBL/GenBank/DDBJ whole genome shotgun (WGS) entry which is preliminary data.</text>
</comment>
<protein>
    <submittedName>
        <fullName evidence="4">GNAT family N-acetyltransferase</fullName>
    </submittedName>
</protein>
<dbReference type="GO" id="GO:0016747">
    <property type="term" value="F:acyltransferase activity, transferring groups other than amino-acyl groups"/>
    <property type="evidence" value="ECO:0007669"/>
    <property type="project" value="InterPro"/>
</dbReference>
<dbReference type="SUPFAM" id="SSF55729">
    <property type="entry name" value="Acyl-CoA N-acyltransferases (Nat)"/>
    <property type="match status" value="1"/>
</dbReference>
<proteinExistence type="predicted"/>
<dbReference type="AlphaFoldDB" id="A0A454JKN3"/>
<evidence type="ECO:0000259" key="3">
    <source>
        <dbReference type="PROSITE" id="PS51186"/>
    </source>
</evidence>
<feature type="domain" description="N-acetyltransferase" evidence="3">
    <location>
        <begin position="3"/>
        <end position="152"/>
    </location>
</feature>
<dbReference type="RefSeq" id="WP_103524033.1">
    <property type="nucleotide sequence ID" value="NZ_JAIZDC010000007.1"/>
</dbReference>
<dbReference type="Gene3D" id="3.40.630.30">
    <property type="match status" value="1"/>
</dbReference>
<reference evidence="4 5" key="1">
    <citation type="submission" date="2018-10" db="EMBL/GenBank/DDBJ databases">
        <title>Draft genome sequence of Aquitalea MWU14-2217 isolated from a wild cranberry bog in Provincetown, Massachusetts.</title>
        <authorList>
            <person name="Ebadzadsahrai G."/>
            <person name="Soby S."/>
        </authorList>
    </citation>
    <scope>NUCLEOTIDE SEQUENCE [LARGE SCALE GENOMIC DNA]</scope>
    <source>
        <strain evidence="4 5">MWU14-2217</strain>
    </source>
</reference>
<organism evidence="4 5">
    <name type="scientific">Aquitalea palustris</name>
    <dbReference type="NCBI Taxonomy" id="2480983"/>
    <lineage>
        <taxon>Bacteria</taxon>
        <taxon>Pseudomonadati</taxon>
        <taxon>Pseudomonadota</taxon>
        <taxon>Betaproteobacteria</taxon>
        <taxon>Neisseriales</taxon>
        <taxon>Chromobacteriaceae</taxon>
        <taxon>Aquitalea</taxon>
    </lineage>
</organism>
<dbReference type="PROSITE" id="PS51186">
    <property type="entry name" value="GNAT"/>
    <property type="match status" value="1"/>
</dbReference>
<evidence type="ECO:0000256" key="1">
    <source>
        <dbReference type="ARBA" id="ARBA00022679"/>
    </source>
</evidence>